<name>A0AAD2FSM2_9STRA</name>
<accession>A0AAD2FSM2</accession>
<feature type="transmembrane region" description="Helical" evidence="1">
    <location>
        <begin position="126"/>
        <end position="148"/>
    </location>
</feature>
<dbReference type="EMBL" id="CAKOGP040001792">
    <property type="protein sequence ID" value="CAJ1951750.1"/>
    <property type="molecule type" value="Genomic_DNA"/>
</dbReference>
<evidence type="ECO:0000313" key="3">
    <source>
        <dbReference type="Proteomes" id="UP001295423"/>
    </source>
</evidence>
<keyword evidence="1" id="KW-0812">Transmembrane</keyword>
<proteinExistence type="predicted"/>
<dbReference type="AlphaFoldDB" id="A0AAD2FSM2"/>
<keyword evidence="3" id="KW-1185">Reference proteome</keyword>
<comment type="caution">
    <text evidence="2">The sequence shown here is derived from an EMBL/GenBank/DDBJ whole genome shotgun (WGS) entry which is preliminary data.</text>
</comment>
<sequence>MIRFDEEKKDTVRVAMNASFLQRLMGTGYYFYDDISVPVVEGATGHALSPALRKDEEKPLLAESDNLHKDPSDNELRPLWILLCTRLAKNEQQYQHNNRKYLAIFLLLWLVAITFFIVVITDVCELQLLFLFIPALLAVSTKWAFICLPEKQGIFFTKLLLQCWNQENAGLEQEEYFQEIQTIVDDMAPSFAKVGYTLDYVEDFRAKCPFLAYIRITAHSDDNDSAVLVKDIGSSNSCSDDGYCLVDDAASVSSTSLSQAVSSSPSLSDRLGKFQWESWEEHSGQAADQIQKQSRLKSAQPNGLTLLGIQTKKIASCRGVILSSSTLIGFFWLCLNTGIMSSF</sequence>
<organism evidence="2 3">
    <name type="scientific">Cylindrotheca closterium</name>
    <dbReference type="NCBI Taxonomy" id="2856"/>
    <lineage>
        <taxon>Eukaryota</taxon>
        <taxon>Sar</taxon>
        <taxon>Stramenopiles</taxon>
        <taxon>Ochrophyta</taxon>
        <taxon>Bacillariophyta</taxon>
        <taxon>Bacillariophyceae</taxon>
        <taxon>Bacillariophycidae</taxon>
        <taxon>Bacillariales</taxon>
        <taxon>Bacillariaceae</taxon>
        <taxon>Cylindrotheca</taxon>
    </lineage>
</organism>
<feature type="transmembrane region" description="Helical" evidence="1">
    <location>
        <begin position="101"/>
        <end position="120"/>
    </location>
</feature>
<feature type="transmembrane region" description="Helical" evidence="1">
    <location>
        <begin position="320"/>
        <end position="340"/>
    </location>
</feature>
<evidence type="ECO:0000313" key="2">
    <source>
        <dbReference type="EMBL" id="CAJ1951750.1"/>
    </source>
</evidence>
<dbReference type="Proteomes" id="UP001295423">
    <property type="component" value="Unassembled WGS sequence"/>
</dbReference>
<gene>
    <name evidence="2" type="ORF">CYCCA115_LOCUS13219</name>
</gene>
<evidence type="ECO:0000256" key="1">
    <source>
        <dbReference type="SAM" id="Phobius"/>
    </source>
</evidence>
<keyword evidence="1" id="KW-1133">Transmembrane helix</keyword>
<keyword evidence="1" id="KW-0472">Membrane</keyword>
<reference evidence="2" key="1">
    <citation type="submission" date="2023-08" db="EMBL/GenBank/DDBJ databases">
        <authorList>
            <person name="Audoor S."/>
            <person name="Bilcke G."/>
        </authorList>
    </citation>
    <scope>NUCLEOTIDE SEQUENCE</scope>
</reference>
<protein>
    <submittedName>
        <fullName evidence="2">Uncharacterized protein</fullName>
    </submittedName>
</protein>